<dbReference type="STRING" id="477184.KYC_25163"/>
<gene>
    <name evidence="6" type="ORF">KYC_25163</name>
</gene>
<dbReference type="Pfam" id="PF00376">
    <property type="entry name" value="MerR"/>
    <property type="match status" value="1"/>
</dbReference>
<feature type="compositionally biased region" description="Basic and acidic residues" evidence="4">
    <location>
        <begin position="141"/>
        <end position="151"/>
    </location>
</feature>
<keyword evidence="3" id="KW-0804">Transcription</keyword>
<dbReference type="PANTHER" id="PTHR30204">
    <property type="entry name" value="REDOX-CYCLING DRUG-SENSING TRANSCRIPTIONAL ACTIVATOR SOXR"/>
    <property type="match status" value="1"/>
</dbReference>
<comment type="caution">
    <text evidence="6">The sequence shown here is derived from an EMBL/GenBank/DDBJ whole genome shotgun (WGS) entry which is preliminary data.</text>
</comment>
<dbReference type="InterPro" id="IPR009061">
    <property type="entry name" value="DNA-bd_dom_put_sf"/>
</dbReference>
<dbReference type="eggNOG" id="COG0789">
    <property type="taxonomic scope" value="Bacteria"/>
</dbReference>
<dbReference type="PROSITE" id="PS50937">
    <property type="entry name" value="HTH_MERR_2"/>
    <property type="match status" value="1"/>
</dbReference>
<evidence type="ECO:0000313" key="6">
    <source>
        <dbReference type="EMBL" id="EHK63467.1"/>
    </source>
</evidence>
<evidence type="ECO:0000256" key="1">
    <source>
        <dbReference type="ARBA" id="ARBA00023015"/>
    </source>
</evidence>
<evidence type="ECO:0000313" key="7">
    <source>
        <dbReference type="Proteomes" id="UP000003113"/>
    </source>
</evidence>
<feature type="domain" description="HTH merR-type" evidence="5">
    <location>
        <begin position="17"/>
        <end position="85"/>
    </location>
</feature>
<accession>H0FE21</accession>
<dbReference type="PATRIC" id="fig|477184.5.peg.4949"/>
<dbReference type="CDD" id="cd04781">
    <property type="entry name" value="HTH_MerR-like_sg6"/>
    <property type="match status" value="1"/>
</dbReference>
<dbReference type="SUPFAM" id="SSF46955">
    <property type="entry name" value="Putative DNA-binding domain"/>
    <property type="match status" value="1"/>
</dbReference>
<evidence type="ECO:0000256" key="3">
    <source>
        <dbReference type="ARBA" id="ARBA00023163"/>
    </source>
</evidence>
<keyword evidence="7" id="KW-1185">Reference proteome</keyword>
<dbReference type="Proteomes" id="UP000003113">
    <property type="component" value="Unassembled WGS sequence"/>
</dbReference>
<reference evidence="6 7" key="1">
    <citation type="journal article" date="2012" name="J. Bacteriol.">
        <title>Genome sequence of the highly efficient arsenite-oxidizing bacterium Achromobacter arsenitoxydans SY8.</title>
        <authorList>
            <person name="Li X."/>
            <person name="Hu Y."/>
            <person name="Gong J."/>
            <person name="Lin Y."/>
            <person name="Johnstone L."/>
            <person name="Rensing C."/>
            <person name="Wang G."/>
        </authorList>
    </citation>
    <scope>NUCLEOTIDE SEQUENCE [LARGE SCALE GENOMIC DNA]</scope>
    <source>
        <strain evidence="6 7">SY8</strain>
    </source>
</reference>
<dbReference type="PRINTS" id="PR00040">
    <property type="entry name" value="HTHMERR"/>
</dbReference>
<keyword evidence="1" id="KW-0805">Transcription regulation</keyword>
<evidence type="ECO:0000256" key="2">
    <source>
        <dbReference type="ARBA" id="ARBA00023125"/>
    </source>
</evidence>
<evidence type="ECO:0000259" key="5">
    <source>
        <dbReference type="PROSITE" id="PS50937"/>
    </source>
</evidence>
<dbReference type="InterPro" id="IPR047057">
    <property type="entry name" value="MerR_fam"/>
</dbReference>
<feature type="region of interest" description="Disordered" evidence="4">
    <location>
        <begin position="141"/>
        <end position="172"/>
    </location>
</feature>
<dbReference type="GO" id="GO:0003677">
    <property type="term" value="F:DNA binding"/>
    <property type="evidence" value="ECO:0007669"/>
    <property type="project" value="UniProtKB-KW"/>
</dbReference>
<name>H0FE21_9BURK</name>
<sequence>MATTMQLQVNLRSSMDLLDIGVLSQHSGVPASTLRYYEELGLIKSCARHGLRRQYAEQTLTQLTLISLGKAAGFSLVEIKGMFGEDGQPDLPRSTLQERADSLDRQIHRLAALRDTLRHVAECSAPSHMQCPRFQSLLRVAQRDAAPEHPGRKSRLRKTPPGSRGGQGGGHK</sequence>
<dbReference type="Gene3D" id="1.10.1660.10">
    <property type="match status" value="1"/>
</dbReference>
<dbReference type="InterPro" id="IPR015358">
    <property type="entry name" value="Tscrpt_reg_MerR_DNA-bd"/>
</dbReference>
<dbReference type="AlphaFoldDB" id="H0FE21"/>
<dbReference type="EMBL" id="AGUF01000080">
    <property type="protein sequence ID" value="EHK63467.1"/>
    <property type="molecule type" value="Genomic_DNA"/>
</dbReference>
<protein>
    <submittedName>
        <fullName evidence="6">MerR family transcriptional regulator</fullName>
    </submittedName>
</protein>
<dbReference type="Pfam" id="PF09278">
    <property type="entry name" value="MerR-DNA-bind"/>
    <property type="match status" value="1"/>
</dbReference>
<evidence type="ECO:0000256" key="4">
    <source>
        <dbReference type="SAM" id="MobiDB-lite"/>
    </source>
</evidence>
<organism evidence="6 7">
    <name type="scientific">Achromobacter arsenitoxydans SY8</name>
    <dbReference type="NCBI Taxonomy" id="477184"/>
    <lineage>
        <taxon>Bacteria</taxon>
        <taxon>Pseudomonadati</taxon>
        <taxon>Pseudomonadota</taxon>
        <taxon>Betaproteobacteria</taxon>
        <taxon>Burkholderiales</taxon>
        <taxon>Alcaligenaceae</taxon>
        <taxon>Achromobacter</taxon>
    </lineage>
</organism>
<proteinExistence type="predicted"/>
<dbReference type="PANTHER" id="PTHR30204:SF97">
    <property type="entry name" value="MERR FAMILY REGULATORY PROTEIN"/>
    <property type="match status" value="1"/>
</dbReference>
<dbReference type="InterPro" id="IPR000551">
    <property type="entry name" value="MerR-type_HTH_dom"/>
</dbReference>
<feature type="compositionally biased region" description="Gly residues" evidence="4">
    <location>
        <begin position="163"/>
        <end position="172"/>
    </location>
</feature>
<dbReference type="GO" id="GO:0003700">
    <property type="term" value="F:DNA-binding transcription factor activity"/>
    <property type="evidence" value="ECO:0007669"/>
    <property type="project" value="InterPro"/>
</dbReference>
<dbReference type="SMART" id="SM00422">
    <property type="entry name" value="HTH_MERR"/>
    <property type="match status" value="1"/>
</dbReference>
<keyword evidence="2" id="KW-0238">DNA-binding</keyword>